<dbReference type="Proteomes" id="UP001237642">
    <property type="component" value="Unassembled WGS sequence"/>
</dbReference>
<dbReference type="EMBL" id="JAUIZM010000007">
    <property type="protein sequence ID" value="KAK1374176.1"/>
    <property type="molecule type" value="Genomic_DNA"/>
</dbReference>
<accession>A0AAD8MI10</accession>
<keyword evidence="1" id="KW-0472">Membrane</keyword>
<name>A0AAD8MI10_9APIA</name>
<protein>
    <submittedName>
        <fullName evidence="2">Uncharacterized protein</fullName>
    </submittedName>
</protein>
<reference evidence="2" key="2">
    <citation type="submission" date="2023-05" db="EMBL/GenBank/DDBJ databases">
        <authorList>
            <person name="Schelkunov M.I."/>
        </authorList>
    </citation>
    <scope>NUCLEOTIDE SEQUENCE</scope>
    <source>
        <strain evidence="2">Hsosn_3</strain>
        <tissue evidence="2">Leaf</tissue>
    </source>
</reference>
<keyword evidence="3" id="KW-1185">Reference proteome</keyword>
<sequence length="101" mass="11621">MPFSGPCYLQLRRPCSDNEFIFSSAQQYQMLILVYRICTAFCSIFNAVGRFWILRRHKFFLNQVKHGICSSSPSLVSEVVFCHLPLALHLYSSQVISLELA</sequence>
<proteinExistence type="predicted"/>
<keyword evidence="1" id="KW-1133">Transmembrane helix</keyword>
<comment type="caution">
    <text evidence="2">The sequence shown here is derived from an EMBL/GenBank/DDBJ whole genome shotgun (WGS) entry which is preliminary data.</text>
</comment>
<evidence type="ECO:0000256" key="1">
    <source>
        <dbReference type="SAM" id="Phobius"/>
    </source>
</evidence>
<feature type="transmembrane region" description="Helical" evidence="1">
    <location>
        <begin position="33"/>
        <end position="53"/>
    </location>
</feature>
<organism evidence="2 3">
    <name type="scientific">Heracleum sosnowskyi</name>
    <dbReference type="NCBI Taxonomy" id="360622"/>
    <lineage>
        <taxon>Eukaryota</taxon>
        <taxon>Viridiplantae</taxon>
        <taxon>Streptophyta</taxon>
        <taxon>Embryophyta</taxon>
        <taxon>Tracheophyta</taxon>
        <taxon>Spermatophyta</taxon>
        <taxon>Magnoliopsida</taxon>
        <taxon>eudicotyledons</taxon>
        <taxon>Gunneridae</taxon>
        <taxon>Pentapetalae</taxon>
        <taxon>asterids</taxon>
        <taxon>campanulids</taxon>
        <taxon>Apiales</taxon>
        <taxon>Apiaceae</taxon>
        <taxon>Apioideae</taxon>
        <taxon>apioid superclade</taxon>
        <taxon>Tordylieae</taxon>
        <taxon>Tordyliinae</taxon>
        <taxon>Heracleum</taxon>
    </lineage>
</organism>
<reference evidence="2" key="1">
    <citation type="submission" date="2023-02" db="EMBL/GenBank/DDBJ databases">
        <title>Genome of toxic invasive species Heracleum sosnowskyi carries increased number of genes despite the absence of recent whole-genome duplications.</title>
        <authorList>
            <person name="Schelkunov M."/>
            <person name="Shtratnikova V."/>
            <person name="Makarenko M."/>
            <person name="Klepikova A."/>
            <person name="Omelchenko D."/>
            <person name="Novikova G."/>
            <person name="Obukhova E."/>
            <person name="Bogdanov V."/>
            <person name="Penin A."/>
            <person name="Logacheva M."/>
        </authorList>
    </citation>
    <scope>NUCLEOTIDE SEQUENCE</scope>
    <source>
        <strain evidence="2">Hsosn_3</strain>
        <tissue evidence="2">Leaf</tissue>
    </source>
</reference>
<keyword evidence="1" id="KW-0812">Transmembrane</keyword>
<evidence type="ECO:0000313" key="2">
    <source>
        <dbReference type="EMBL" id="KAK1374176.1"/>
    </source>
</evidence>
<dbReference type="AlphaFoldDB" id="A0AAD8MI10"/>
<evidence type="ECO:0000313" key="3">
    <source>
        <dbReference type="Proteomes" id="UP001237642"/>
    </source>
</evidence>
<gene>
    <name evidence="2" type="ORF">POM88_030369</name>
</gene>